<dbReference type="GO" id="GO:0004803">
    <property type="term" value="F:transposase activity"/>
    <property type="evidence" value="ECO:0007669"/>
    <property type="project" value="InterPro"/>
</dbReference>
<dbReference type="Gene3D" id="1.10.10.60">
    <property type="entry name" value="Homeodomain-like"/>
    <property type="match status" value="1"/>
</dbReference>
<accession>A0A1G9T1X5</accession>
<evidence type="ECO:0000313" key="3">
    <source>
        <dbReference type="Proteomes" id="UP000198683"/>
    </source>
</evidence>
<dbReference type="InterPro" id="IPR009057">
    <property type="entry name" value="Homeodomain-like_sf"/>
</dbReference>
<name>A0A1G9T1X5_9ACTN</name>
<reference evidence="2 3" key="1">
    <citation type="submission" date="2016-10" db="EMBL/GenBank/DDBJ databases">
        <authorList>
            <person name="de Groot N.N."/>
        </authorList>
    </citation>
    <scope>NUCLEOTIDE SEQUENCE [LARGE SCALE GENOMIC DNA]</scope>
    <source>
        <strain evidence="2 3">CGMCC 4.5681</strain>
    </source>
</reference>
<dbReference type="SUPFAM" id="SSF46689">
    <property type="entry name" value="Homeodomain-like"/>
    <property type="match status" value="1"/>
</dbReference>
<dbReference type="InterPro" id="IPR002514">
    <property type="entry name" value="Transposase_8"/>
</dbReference>
<dbReference type="STRING" id="683260.SAMN05421874_1842"/>
<protein>
    <submittedName>
        <fullName evidence="2">Transposase</fullName>
    </submittedName>
</protein>
<gene>
    <name evidence="2" type="ORF">SAMN05421874_1842</name>
</gene>
<dbReference type="Proteomes" id="UP000198683">
    <property type="component" value="Unassembled WGS sequence"/>
</dbReference>
<feature type="coiled-coil region" evidence="1">
    <location>
        <begin position="56"/>
        <end position="90"/>
    </location>
</feature>
<dbReference type="AlphaFoldDB" id="A0A1G9T1X5"/>
<dbReference type="Pfam" id="PF01527">
    <property type="entry name" value="HTH_Tnp_1"/>
    <property type="match status" value="1"/>
</dbReference>
<sequence>MGRRGYPPEFRRKVLDLLEAGRTATELACDLDISTQTIYNWRRQDRIDRGLEPGLTSGEKAELAAAKRRIAELEAELHATRRAIELVREAAPPKVGSRPSR</sequence>
<dbReference type="GO" id="GO:0006313">
    <property type="term" value="P:DNA transposition"/>
    <property type="evidence" value="ECO:0007669"/>
    <property type="project" value="InterPro"/>
</dbReference>
<evidence type="ECO:0000313" key="2">
    <source>
        <dbReference type="EMBL" id="SDM41636.1"/>
    </source>
</evidence>
<proteinExistence type="predicted"/>
<keyword evidence="3" id="KW-1185">Reference proteome</keyword>
<keyword evidence="1" id="KW-0175">Coiled coil</keyword>
<dbReference type="OrthoDB" id="3699740at2"/>
<organism evidence="2 3">
    <name type="scientific">Nonomuraea maritima</name>
    <dbReference type="NCBI Taxonomy" id="683260"/>
    <lineage>
        <taxon>Bacteria</taxon>
        <taxon>Bacillati</taxon>
        <taxon>Actinomycetota</taxon>
        <taxon>Actinomycetes</taxon>
        <taxon>Streptosporangiales</taxon>
        <taxon>Streptosporangiaceae</taxon>
        <taxon>Nonomuraea</taxon>
    </lineage>
</organism>
<evidence type="ECO:0000256" key="1">
    <source>
        <dbReference type="SAM" id="Coils"/>
    </source>
</evidence>
<dbReference type="EMBL" id="FNFB01000084">
    <property type="protein sequence ID" value="SDM41636.1"/>
    <property type="molecule type" value="Genomic_DNA"/>
</dbReference>
<dbReference type="GO" id="GO:0003677">
    <property type="term" value="F:DNA binding"/>
    <property type="evidence" value="ECO:0007669"/>
    <property type="project" value="InterPro"/>
</dbReference>